<reference evidence="5 6" key="1">
    <citation type="submission" date="2016-10" db="EMBL/GenBank/DDBJ databases">
        <authorList>
            <person name="de Groot N.N."/>
        </authorList>
    </citation>
    <scope>NUCLEOTIDE SEQUENCE [LARGE SCALE GENOMIC DNA]</scope>
    <source>
        <strain evidence="5 6">A52C2</strain>
    </source>
</reference>
<sequence length="174" mass="18680">MPWTLLPSALGDDEELAPFATPIRGQEGERAFFPVASEKDDAPGRSVLSVFRHPEASVDAAGFIRIGKMERHPHSSQSFLPLKVGRWLVIAAPALADGSPDVERAVARLAGPGEGICYHRDMWHAPMTVLDGPADMAMLMWSTGTAADTVKVDLPEELIIDLTGPGLGSSQARR</sequence>
<dbReference type="InterPro" id="IPR024060">
    <property type="entry name" value="Ureidoglycolate_lyase_dom_sf"/>
</dbReference>
<dbReference type="Pfam" id="PF04115">
    <property type="entry name" value="Ureidogly_lyase"/>
    <property type="match status" value="1"/>
</dbReference>
<comment type="subunit">
    <text evidence="1">Homodimer.</text>
</comment>
<keyword evidence="2" id="KW-0659">Purine metabolism</keyword>
<evidence type="ECO:0000256" key="1">
    <source>
        <dbReference type="ARBA" id="ARBA00011738"/>
    </source>
</evidence>
<dbReference type="SUPFAM" id="SSF51182">
    <property type="entry name" value="RmlC-like cupins"/>
    <property type="match status" value="1"/>
</dbReference>
<evidence type="ECO:0000256" key="2">
    <source>
        <dbReference type="ARBA" id="ARBA00022631"/>
    </source>
</evidence>
<dbReference type="CDD" id="cd20298">
    <property type="entry name" value="cupin_UAH"/>
    <property type="match status" value="1"/>
</dbReference>
<dbReference type="EMBL" id="FOFG01000007">
    <property type="protein sequence ID" value="SEQ75329.1"/>
    <property type="molecule type" value="Genomic_DNA"/>
</dbReference>
<evidence type="ECO:0000313" key="5">
    <source>
        <dbReference type="EMBL" id="SEQ75329.1"/>
    </source>
</evidence>
<dbReference type="InterPro" id="IPR011051">
    <property type="entry name" value="RmlC_Cupin_sf"/>
</dbReference>
<accession>A0A1H9ILD8</accession>
<protein>
    <submittedName>
        <fullName evidence="5">Ureidoglycolate lyase</fullName>
    </submittedName>
</protein>
<dbReference type="PANTHER" id="PTHR21221">
    <property type="entry name" value="UREIDOGLYCOLATE HYDROLASE"/>
    <property type="match status" value="1"/>
</dbReference>
<dbReference type="InterPro" id="IPR047233">
    <property type="entry name" value="UAH_cupin"/>
</dbReference>
<keyword evidence="6" id="KW-1185">Reference proteome</keyword>
<dbReference type="RefSeq" id="WP_092496690.1">
    <property type="nucleotide sequence ID" value="NZ_FOFG01000007.1"/>
</dbReference>
<evidence type="ECO:0000256" key="3">
    <source>
        <dbReference type="ARBA" id="ARBA00023239"/>
    </source>
</evidence>
<dbReference type="GO" id="GO:0006144">
    <property type="term" value="P:purine nucleobase metabolic process"/>
    <property type="evidence" value="ECO:0007669"/>
    <property type="project" value="UniProtKB-KW"/>
</dbReference>
<dbReference type="GO" id="GO:0004848">
    <property type="term" value="F:ureidoglycolate hydrolase activity"/>
    <property type="evidence" value="ECO:0007669"/>
    <property type="project" value="InterPro"/>
</dbReference>
<evidence type="ECO:0000256" key="4">
    <source>
        <dbReference type="ARBA" id="ARBA00047684"/>
    </source>
</evidence>
<dbReference type="AlphaFoldDB" id="A0A1H9ILD8"/>
<keyword evidence="3 5" id="KW-0456">Lyase</keyword>
<dbReference type="PANTHER" id="PTHR21221:SF1">
    <property type="entry name" value="UREIDOGLYCOLATE LYASE"/>
    <property type="match status" value="1"/>
</dbReference>
<dbReference type="Proteomes" id="UP000199647">
    <property type="component" value="Unassembled WGS sequence"/>
</dbReference>
<evidence type="ECO:0000313" key="6">
    <source>
        <dbReference type="Proteomes" id="UP000199647"/>
    </source>
</evidence>
<comment type="catalytic activity">
    <reaction evidence="4">
        <text>(S)-ureidoglycolate = urea + glyoxylate</text>
        <dbReference type="Rhea" id="RHEA:11304"/>
        <dbReference type="ChEBI" id="CHEBI:16199"/>
        <dbReference type="ChEBI" id="CHEBI:36655"/>
        <dbReference type="ChEBI" id="CHEBI:57296"/>
        <dbReference type="EC" id="4.3.2.3"/>
    </reaction>
</comment>
<dbReference type="GO" id="GO:0000256">
    <property type="term" value="P:allantoin catabolic process"/>
    <property type="evidence" value="ECO:0007669"/>
    <property type="project" value="InterPro"/>
</dbReference>
<dbReference type="Gene3D" id="2.60.120.480">
    <property type="entry name" value="Ureidoglycolate hydrolase"/>
    <property type="match status" value="1"/>
</dbReference>
<gene>
    <name evidence="5" type="ORF">SAMN05216548_107140</name>
</gene>
<dbReference type="OrthoDB" id="9804602at2"/>
<proteinExistence type="predicted"/>
<organism evidence="5 6">
    <name type="scientific">Faunimonas pinastri</name>
    <dbReference type="NCBI Taxonomy" id="1855383"/>
    <lineage>
        <taxon>Bacteria</taxon>
        <taxon>Pseudomonadati</taxon>
        <taxon>Pseudomonadota</taxon>
        <taxon>Alphaproteobacteria</taxon>
        <taxon>Hyphomicrobiales</taxon>
        <taxon>Afifellaceae</taxon>
        <taxon>Faunimonas</taxon>
    </lineage>
</organism>
<dbReference type="STRING" id="1855383.SAMN05216548_107140"/>
<name>A0A1H9ILD8_9HYPH</name>
<dbReference type="GO" id="GO:0050385">
    <property type="term" value="F:ureidoglycolate lyase activity"/>
    <property type="evidence" value="ECO:0007669"/>
    <property type="project" value="UniProtKB-EC"/>
</dbReference>
<dbReference type="InterPro" id="IPR007247">
    <property type="entry name" value="Ureidogly_lyase"/>
</dbReference>